<name>A0AAV4ZSZ9_9HYPH</name>
<sequence length="389" mass="42737">MPHASIVLPGHDGSVVVEGTSWEEILEKLGTHDALAAVLSRLAESERFERFDRYDQRSDDARWAQEVAELFLRDGPEAAEAHVAGTIGQSAEDYYDNVVAGQPGTKRILAAVDKGLRAAFPDDDADEIREAVGDFLRQRMSEALEAADKSRPFDGIHPSTKVLVAFAPGQETEWPNAEDWSIDGHGKSVHPHCVEPGPLLAAYLSFANVPRDELLAAWRTRNDPVDPVNPVRGPGETDHDWERRVQRAGEWREFDWPTHSARPRLQDPEAILEVLDNAGYCSIPVMAFRVPLRAFLTRDWDAPLELSPGPYGKVGEIGLHNFVHGAGHARANREPVTLPAGRGGFRPTENWGYGYDKVYGLALSHLDVAIADGPKAEAAPEEPVAGPRP</sequence>
<gene>
    <name evidence="1" type="ORF">BHAOGJBA_5160</name>
</gene>
<comment type="caution">
    <text evidence="1">The sequence shown here is derived from an EMBL/GenBank/DDBJ whole genome shotgun (WGS) entry which is preliminary data.</text>
</comment>
<reference evidence="1" key="1">
    <citation type="journal article" date="2016" name="Front. Microbiol.">
        <title>Genome Sequence of the Piezophilic, Mesophilic Sulfate-Reducing Bacterium Desulfovibrio indicus J2T.</title>
        <authorList>
            <person name="Cao J."/>
            <person name="Maignien L."/>
            <person name="Shao Z."/>
            <person name="Alain K."/>
            <person name="Jebbar M."/>
        </authorList>
    </citation>
    <scope>NUCLEOTIDE SEQUENCE</scope>
    <source>
        <strain evidence="1">DSM 16372</strain>
    </source>
</reference>
<dbReference type="Proteomes" id="UP001055247">
    <property type="component" value="Unassembled WGS sequence"/>
</dbReference>
<protein>
    <submittedName>
        <fullName evidence="1">Uncharacterized protein</fullName>
    </submittedName>
</protein>
<evidence type="ECO:0000313" key="2">
    <source>
        <dbReference type="Proteomes" id="UP001055247"/>
    </source>
</evidence>
<accession>A0AAV4ZSZ9</accession>
<organism evidence="1 2">
    <name type="scientific">Methylobacterium hispanicum</name>
    <dbReference type="NCBI Taxonomy" id="270350"/>
    <lineage>
        <taxon>Bacteria</taxon>
        <taxon>Pseudomonadati</taxon>
        <taxon>Pseudomonadota</taxon>
        <taxon>Alphaproteobacteria</taxon>
        <taxon>Hyphomicrobiales</taxon>
        <taxon>Methylobacteriaceae</taxon>
        <taxon>Methylobacterium</taxon>
    </lineage>
</organism>
<dbReference type="RefSeq" id="WP_238231619.1">
    <property type="nucleotide sequence ID" value="NZ_BPQO01000029.1"/>
</dbReference>
<dbReference type="EMBL" id="BPQO01000029">
    <property type="protein sequence ID" value="GJD91612.1"/>
    <property type="molecule type" value="Genomic_DNA"/>
</dbReference>
<proteinExistence type="predicted"/>
<evidence type="ECO:0000313" key="1">
    <source>
        <dbReference type="EMBL" id="GJD91612.1"/>
    </source>
</evidence>
<reference evidence="1" key="2">
    <citation type="submission" date="2021-08" db="EMBL/GenBank/DDBJ databases">
        <authorList>
            <person name="Tani A."/>
            <person name="Ola A."/>
            <person name="Ogura Y."/>
            <person name="Katsura K."/>
            <person name="Hayashi T."/>
        </authorList>
    </citation>
    <scope>NUCLEOTIDE SEQUENCE</scope>
    <source>
        <strain evidence="1">DSM 16372</strain>
    </source>
</reference>
<keyword evidence="2" id="KW-1185">Reference proteome</keyword>
<dbReference type="AlphaFoldDB" id="A0AAV4ZSZ9"/>